<dbReference type="Proteomes" id="UP001185755">
    <property type="component" value="Unassembled WGS sequence"/>
</dbReference>
<comment type="caution">
    <text evidence="6">The sequence shown here is derived from an EMBL/GenBank/DDBJ whole genome shotgun (WGS) entry which is preliminary data.</text>
</comment>
<dbReference type="Pfam" id="PF00440">
    <property type="entry name" value="TetR_N"/>
    <property type="match status" value="1"/>
</dbReference>
<protein>
    <submittedName>
        <fullName evidence="6">TetR/AcrR family transcriptional regulator</fullName>
    </submittedName>
</protein>
<accession>A0ABU4B6K0</accession>
<evidence type="ECO:0000256" key="4">
    <source>
        <dbReference type="PROSITE-ProRule" id="PRU00335"/>
    </source>
</evidence>
<evidence type="ECO:0000259" key="5">
    <source>
        <dbReference type="PROSITE" id="PS50977"/>
    </source>
</evidence>
<dbReference type="InterPro" id="IPR011075">
    <property type="entry name" value="TetR_C"/>
</dbReference>
<keyword evidence="3" id="KW-0804">Transcription</keyword>
<evidence type="ECO:0000256" key="1">
    <source>
        <dbReference type="ARBA" id="ARBA00023015"/>
    </source>
</evidence>
<evidence type="ECO:0000256" key="2">
    <source>
        <dbReference type="ARBA" id="ARBA00023125"/>
    </source>
</evidence>
<dbReference type="SUPFAM" id="SSF46689">
    <property type="entry name" value="Homeodomain-like"/>
    <property type="match status" value="1"/>
</dbReference>
<gene>
    <name evidence="6" type="ORF">R3P96_00555</name>
</gene>
<dbReference type="InterPro" id="IPR009057">
    <property type="entry name" value="Homeodomain-like_sf"/>
</dbReference>
<name>A0ABU4B6K0_9NOCA</name>
<keyword evidence="7" id="KW-1185">Reference proteome</keyword>
<dbReference type="PROSITE" id="PS50977">
    <property type="entry name" value="HTH_TETR_2"/>
    <property type="match status" value="1"/>
</dbReference>
<dbReference type="Pfam" id="PF16925">
    <property type="entry name" value="TetR_C_13"/>
    <property type="match status" value="1"/>
</dbReference>
<dbReference type="Gene3D" id="1.10.357.10">
    <property type="entry name" value="Tetracycline Repressor, domain 2"/>
    <property type="match status" value="1"/>
</dbReference>
<proteinExistence type="predicted"/>
<reference evidence="6 7" key="1">
    <citation type="submission" date="2023-10" db="EMBL/GenBank/DDBJ databases">
        <title>Development of a sustainable strategy for remediation of hydrocarbon-contaminated territories based on the waste exchange concept.</title>
        <authorList>
            <person name="Krivoruchko A."/>
        </authorList>
    </citation>
    <scope>NUCLEOTIDE SEQUENCE [LARGE SCALE GENOMIC DNA]</scope>
    <source>
        <strain evidence="6 7">IEGM 1323</strain>
    </source>
</reference>
<dbReference type="InterPro" id="IPR036271">
    <property type="entry name" value="Tet_transcr_reg_TetR-rel_C_sf"/>
</dbReference>
<dbReference type="PANTHER" id="PTHR47506">
    <property type="entry name" value="TRANSCRIPTIONAL REGULATORY PROTEIN"/>
    <property type="match status" value="1"/>
</dbReference>
<evidence type="ECO:0000313" key="6">
    <source>
        <dbReference type="EMBL" id="MDV6259821.1"/>
    </source>
</evidence>
<evidence type="ECO:0000313" key="7">
    <source>
        <dbReference type="Proteomes" id="UP001185755"/>
    </source>
</evidence>
<dbReference type="EMBL" id="JAWLJX010000001">
    <property type="protein sequence ID" value="MDV6259821.1"/>
    <property type="molecule type" value="Genomic_DNA"/>
</dbReference>
<dbReference type="InterPro" id="IPR001647">
    <property type="entry name" value="HTH_TetR"/>
</dbReference>
<keyword evidence="2 4" id="KW-0238">DNA-binding</keyword>
<dbReference type="SUPFAM" id="SSF48498">
    <property type="entry name" value="Tetracyclin repressor-like, C-terminal domain"/>
    <property type="match status" value="1"/>
</dbReference>
<keyword evidence="1" id="KW-0805">Transcription regulation</keyword>
<sequence>MTGEPTMAGRKQFDPERALQAAVRVFWENGYLGTSIHDLESAMGVGRASIYSTYGDKEDLFLRALTSYVEQYGPPVREAFRIHADDSTLALRATFDAALARMSDTDLPAGCLIAQSASELLILGARPQEAVSQLLHGQLAIITAALETDRRSGRLAESADPNSLAAFLAGTIHSLSLLHRNGVGLDVLHRVAAHALSTLPTTTVASGT</sequence>
<dbReference type="PRINTS" id="PR00455">
    <property type="entry name" value="HTHTETR"/>
</dbReference>
<organism evidence="6 7">
    <name type="scientific">Rhodococcoides yunnanense</name>
    <dbReference type="NCBI Taxonomy" id="278209"/>
    <lineage>
        <taxon>Bacteria</taxon>
        <taxon>Bacillati</taxon>
        <taxon>Actinomycetota</taxon>
        <taxon>Actinomycetes</taxon>
        <taxon>Mycobacteriales</taxon>
        <taxon>Nocardiaceae</taxon>
        <taxon>Rhodococcoides</taxon>
    </lineage>
</organism>
<dbReference type="PANTHER" id="PTHR47506:SF1">
    <property type="entry name" value="HTH-TYPE TRANSCRIPTIONAL REGULATOR YJDC"/>
    <property type="match status" value="1"/>
</dbReference>
<feature type="domain" description="HTH tetR-type" evidence="5">
    <location>
        <begin position="12"/>
        <end position="72"/>
    </location>
</feature>
<evidence type="ECO:0000256" key="3">
    <source>
        <dbReference type="ARBA" id="ARBA00023163"/>
    </source>
</evidence>
<feature type="DNA-binding region" description="H-T-H motif" evidence="4">
    <location>
        <begin position="35"/>
        <end position="54"/>
    </location>
</feature>
<dbReference type="Gene3D" id="1.10.10.60">
    <property type="entry name" value="Homeodomain-like"/>
    <property type="match status" value="1"/>
</dbReference>